<name>A0ABZ1CBD1_9BACT</name>
<dbReference type="EMBL" id="CP139781">
    <property type="protein sequence ID" value="WRQ87879.1"/>
    <property type="molecule type" value="Genomic_DNA"/>
</dbReference>
<dbReference type="Gene3D" id="2.60.40.10">
    <property type="entry name" value="Immunoglobulins"/>
    <property type="match status" value="1"/>
</dbReference>
<proteinExistence type="predicted"/>
<dbReference type="InterPro" id="IPR036514">
    <property type="entry name" value="SGNH_hydro_sf"/>
</dbReference>
<gene>
    <name evidence="4" type="ORF">K1X11_000560</name>
</gene>
<dbReference type="InterPro" id="IPR039329">
    <property type="entry name" value="SIAE"/>
</dbReference>
<dbReference type="PANTHER" id="PTHR22901:SF0">
    <property type="entry name" value="SIALATE O-ACETYLESTERASE"/>
    <property type="match status" value="1"/>
</dbReference>
<accession>A0ABZ1CBD1</accession>
<evidence type="ECO:0000259" key="3">
    <source>
        <dbReference type="Pfam" id="PF03629"/>
    </source>
</evidence>
<dbReference type="InterPro" id="IPR013783">
    <property type="entry name" value="Ig-like_fold"/>
</dbReference>
<keyword evidence="1" id="KW-0378">Hydrolase</keyword>
<sequence>MTLSAGLSAPLAAAVKLPAMFGDHMVLQREQAVPVWGWAEPGEGVTVSFAGQRVNATAADDGTWRVELAAMAADASGQTLVVAGENRVELTGVLVGDVWLCSGQSNMYLSVSQADDAEAEIAAADFPEIRLFSVDRQVAEQPQSEVTGEWSVCSPATVGRFSAVGYFFGRQIHREVGVPVGLIHSSWGGTRAEAWTPWQDLLAHDDLRPIAERWEQEVANFPQIKAEWDRNYPQVYQEWKEEVKAARQAGRPTPSRPQLRTGPGTKYAASGLYNAMIAPWVGFGLKGVIWYQGEANAGRAEQYRTLFPVMIEAWRREWGRPELPFLWVQLPNLDRQPEPSRSGWAELRESQLMTLSLPMTGMAVTIDVGDPNDLHPTNKQAVGQRLALAAEHLVYGREAAGRLSPTPQDFAIVEGAVEVTMRAPGGLRVREGEETLRGFVVAGDDHRWVPAQAEIVGETTVRVWSPDVVAPVAVRYAWADNPDCNLQGAGGLPASPFRSDDWPEVTTGRR</sequence>
<organism evidence="4 5">
    <name type="scientific">Actomonas aquatica</name>
    <dbReference type="NCBI Taxonomy" id="2866162"/>
    <lineage>
        <taxon>Bacteria</taxon>
        <taxon>Pseudomonadati</taxon>
        <taxon>Verrucomicrobiota</taxon>
        <taxon>Opitutia</taxon>
        <taxon>Opitutales</taxon>
        <taxon>Opitutaceae</taxon>
        <taxon>Actomonas</taxon>
    </lineage>
</organism>
<dbReference type="Proteomes" id="UP000738431">
    <property type="component" value="Chromosome"/>
</dbReference>
<feature type="domain" description="Sialate O-acetylesterase" evidence="3">
    <location>
        <begin position="272"/>
        <end position="389"/>
    </location>
</feature>
<dbReference type="InterPro" id="IPR005181">
    <property type="entry name" value="SASA"/>
</dbReference>
<reference evidence="4 5" key="1">
    <citation type="submission" date="2021-08" db="EMBL/GenBank/DDBJ databases">
        <authorList>
            <person name="Zhang D."/>
            <person name="Zhang A."/>
            <person name="Wang L."/>
        </authorList>
    </citation>
    <scope>NUCLEOTIDE SEQUENCE [LARGE SCALE GENOMIC DNA]</scope>
    <source>
        <strain evidence="4 5">WL0086</strain>
    </source>
</reference>
<evidence type="ECO:0000313" key="5">
    <source>
        <dbReference type="Proteomes" id="UP000738431"/>
    </source>
</evidence>
<dbReference type="PANTHER" id="PTHR22901">
    <property type="entry name" value="SIALATE O-ACETYLESTERASE"/>
    <property type="match status" value="1"/>
</dbReference>
<dbReference type="Pfam" id="PF03629">
    <property type="entry name" value="SASA"/>
    <property type="match status" value="2"/>
</dbReference>
<feature type="region of interest" description="Disordered" evidence="2">
    <location>
        <begin position="489"/>
        <end position="510"/>
    </location>
</feature>
<dbReference type="SUPFAM" id="SSF52266">
    <property type="entry name" value="SGNH hydrolase"/>
    <property type="match status" value="1"/>
</dbReference>
<evidence type="ECO:0000313" key="4">
    <source>
        <dbReference type="EMBL" id="WRQ87879.1"/>
    </source>
</evidence>
<feature type="domain" description="Sialate O-acetylesterase" evidence="3">
    <location>
        <begin position="96"/>
        <end position="200"/>
    </location>
</feature>
<evidence type="ECO:0000256" key="2">
    <source>
        <dbReference type="SAM" id="MobiDB-lite"/>
    </source>
</evidence>
<evidence type="ECO:0000256" key="1">
    <source>
        <dbReference type="ARBA" id="ARBA00022801"/>
    </source>
</evidence>
<dbReference type="Gene3D" id="3.40.50.1110">
    <property type="entry name" value="SGNH hydrolase"/>
    <property type="match status" value="1"/>
</dbReference>
<dbReference type="RefSeq" id="WP_221029080.1">
    <property type="nucleotide sequence ID" value="NZ_CP139781.1"/>
</dbReference>
<reference evidence="4 5" key="2">
    <citation type="submission" date="2023-12" db="EMBL/GenBank/DDBJ databases">
        <title>Description of an unclassified Opitutus bacterium of Verrucomicrobiota.</title>
        <authorList>
            <person name="Zhang D.-F."/>
        </authorList>
    </citation>
    <scope>NUCLEOTIDE SEQUENCE [LARGE SCALE GENOMIC DNA]</scope>
    <source>
        <strain evidence="4 5">WL0086</strain>
    </source>
</reference>
<protein>
    <submittedName>
        <fullName evidence="4">Sialate O-acetylesterase</fullName>
    </submittedName>
</protein>
<keyword evidence="5" id="KW-1185">Reference proteome</keyword>